<gene>
    <name evidence="2" type="ORF">IMF22_13260</name>
</gene>
<dbReference type="Pfam" id="PF00583">
    <property type="entry name" value="Acetyltransf_1"/>
    <property type="match status" value="1"/>
</dbReference>
<reference evidence="2 3" key="1">
    <citation type="submission" date="2020-10" db="EMBL/GenBank/DDBJ databases">
        <title>High quality whole genome sequence of Pseudomonas poae PMA22.</title>
        <authorList>
            <person name="Hernandez J.G."/>
            <person name="Rodriguez P."/>
            <person name="Cuevas C."/>
            <person name="de la Calle F."/>
            <person name="Galan B."/>
            <person name="Garcia J.L."/>
        </authorList>
    </citation>
    <scope>NUCLEOTIDE SEQUENCE [LARGE SCALE GENOMIC DNA]</scope>
    <source>
        <strain evidence="2 3">PMA22</strain>
    </source>
</reference>
<dbReference type="InterPro" id="IPR000182">
    <property type="entry name" value="GNAT_dom"/>
</dbReference>
<feature type="domain" description="N-acetyltransferase" evidence="1">
    <location>
        <begin position="3"/>
        <end position="143"/>
    </location>
</feature>
<dbReference type="CDD" id="cd04301">
    <property type="entry name" value="NAT_SF"/>
    <property type="match status" value="1"/>
</dbReference>
<dbReference type="Proteomes" id="UP000594923">
    <property type="component" value="Chromosome"/>
</dbReference>
<dbReference type="RefSeq" id="WP_197629307.1">
    <property type="nucleotide sequence ID" value="NZ_CP063073.1"/>
</dbReference>
<dbReference type="AlphaFoldDB" id="A0A7M1KP64"/>
<dbReference type="SUPFAM" id="SSF55729">
    <property type="entry name" value="Acyl-CoA N-acyltransferases (Nat)"/>
    <property type="match status" value="1"/>
</dbReference>
<name>A0A7M1KP64_9PSED</name>
<proteinExistence type="predicted"/>
<evidence type="ECO:0000313" key="3">
    <source>
        <dbReference type="Proteomes" id="UP000594923"/>
    </source>
</evidence>
<keyword evidence="2" id="KW-0808">Transferase</keyword>
<dbReference type="PROSITE" id="PS51186">
    <property type="entry name" value="GNAT"/>
    <property type="match status" value="1"/>
</dbReference>
<dbReference type="InterPro" id="IPR016181">
    <property type="entry name" value="Acyl_CoA_acyltransferase"/>
</dbReference>
<evidence type="ECO:0000313" key="2">
    <source>
        <dbReference type="EMBL" id="QOQ77924.1"/>
    </source>
</evidence>
<dbReference type="EMBL" id="CP063073">
    <property type="protein sequence ID" value="QOQ77924.1"/>
    <property type="molecule type" value="Genomic_DNA"/>
</dbReference>
<organism evidence="2 3">
    <name type="scientific">Pseudomonas poae</name>
    <dbReference type="NCBI Taxonomy" id="200451"/>
    <lineage>
        <taxon>Bacteria</taxon>
        <taxon>Pseudomonadati</taxon>
        <taxon>Pseudomonadota</taxon>
        <taxon>Gammaproteobacteria</taxon>
        <taxon>Pseudomonadales</taxon>
        <taxon>Pseudomonadaceae</taxon>
        <taxon>Pseudomonas</taxon>
    </lineage>
</organism>
<dbReference type="GO" id="GO:0016747">
    <property type="term" value="F:acyltransferase activity, transferring groups other than amino-acyl groups"/>
    <property type="evidence" value="ECO:0007669"/>
    <property type="project" value="InterPro"/>
</dbReference>
<protein>
    <submittedName>
        <fullName evidence="2">GNAT family N-acetyltransferase</fullName>
    </submittedName>
</protein>
<evidence type="ECO:0000259" key="1">
    <source>
        <dbReference type="PROSITE" id="PS51186"/>
    </source>
</evidence>
<dbReference type="Gene3D" id="3.40.630.30">
    <property type="match status" value="1"/>
</dbReference>
<sequence length="149" mass="17160">MTFHLRAATDQDCSFARVLTRQSMDRYYEHYGFIWSNDGFDTAWAGRESWMICRDDKVIGFISLSYDDDALFIRELHLIEASRGQGAGSWVLEQMVLKARAQGLGFLRLTVFKINPARNLYLKHGLSIVQEENCFLCMERVCGEDSSDD</sequence>
<accession>A0A7M1KP64</accession>